<gene>
    <name evidence="2" type="ORF">N1851_029442</name>
</gene>
<organism evidence="2 3">
    <name type="scientific">Merluccius polli</name>
    <name type="common">Benguela hake</name>
    <name type="synonym">Merluccius cadenati</name>
    <dbReference type="NCBI Taxonomy" id="89951"/>
    <lineage>
        <taxon>Eukaryota</taxon>
        <taxon>Metazoa</taxon>
        <taxon>Chordata</taxon>
        <taxon>Craniata</taxon>
        <taxon>Vertebrata</taxon>
        <taxon>Euteleostomi</taxon>
        <taxon>Actinopterygii</taxon>
        <taxon>Neopterygii</taxon>
        <taxon>Teleostei</taxon>
        <taxon>Neoteleostei</taxon>
        <taxon>Acanthomorphata</taxon>
        <taxon>Zeiogadaria</taxon>
        <taxon>Gadariae</taxon>
        <taxon>Gadiformes</taxon>
        <taxon>Gadoidei</taxon>
        <taxon>Merlucciidae</taxon>
        <taxon>Merluccius</taxon>
    </lineage>
</organism>
<sequence length="173" mass="20006">MERLLHMIKVILQSVTSQQHLDDEGLQMVMCEVEAVLNSRPLTTVSDNPTTWSHQHHLLQLKVQPVLPPGLVLKEYTRRRWRQTSTLQIYGSENISLFYRHVKNGHVSDVTSVQETSCWYLTPQHLEGRWPESLKPTWFLRLGPQRKASNEDQPVGATHQQDLLAPRRPSTRG</sequence>
<dbReference type="EMBL" id="JAOPHQ010005573">
    <property type="protein sequence ID" value="KAK0134842.1"/>
    <property type="molecule type" value="Genomic_DNA"/>
</dbReference>
<reference evidence="2" key="1">
    <citation type="journal article" date="2023" name="Front. Mar. Sci.">
        <title>A new Merluccius polli reference genome to investigate the effects of global change in West African waters.</title>
        <authorList>
            <person name="Mateo J.L."/>
            <person name="Blanco-Fernandez C."/>
            <person name="Garcia-Vazquez E."/>
            <person name="Machado-Schiaffino G."/>
        </authorList>
    </citation>
    <scope>NUCLEOTIDE SEQUENCE</scope>
    <source>
        <strain evidence="2">C29</strain>
        <tissue evidence="2">Fin</tissue>
    </source>
</reference>
<feature type="region of interest" description="Disordered" evidence="1">
    <location>
        <begin position="148"/>
        <end position="173"/>
    </location>
</feature>
<accession>A0AA47NSM7</accession>
<evidence type="ECO:0000313" key="3">
    <source>
        <dbReference type="Proteomes" id="UP001174136"/>
    </source>
</evidence>
<name>A0AA47NSM7_MERPO</name>
<evidence type="ECO:0000313" key="2">
    <source>
        <dbReference type="EMBL" id="KAK0134842.1"/>
    </source>
</evidence>
<dbReference type="PANTHER" id="PTHR47331:SF1">
    <property type="entry name" value="GAG-LIKE PROTEIN"/>
    <property type="match status" value="1"/>
</dbReference>
<comment type="caution">
    <text evidence="2">The sequence shown here is derived from an EMBL/GenBank/DDBJ whole genome shotgun (WGS) entry which is preliminary data.</text>
</comment>
<dbReference type="AlphaFoldDB" id="A0AA47NSM7"/>
<dbReference type="Proteomes" id="UP001174136">
    <property type="component" value="Unassembled WGS sequence"/>
</dbReference>
<dbReference type="PANTHER" id="PTHR47331">
    <property type="entry name" value="PHD-TYPE DOMAIN-CONTAINING PROTEIN"/>
    <property type="match status" value="1"/>
</dbReference>
<protein>
    <submittedName>
        <fullName evidence="2">Uncharacterized protein</fullName>
    </submittedName>
</protein>
<evidence type="ECO:0000256" key="1">
    <source>
        <dbReference type="SAM" id="MobiDB-lite"/>
    </source>
</evidence>
<keyword evidence="3" id="KW-1185">Reference proteome</keyword>
<proteinExistence type="predicted"/>